<feature type="region of interest" description="Disordered" evidence="1">
    <location>
        <begin position="1"/>
        <end position="20"/>
    </location>
</feature>
<proteinExistence type="predicted"/>
<evidence type="ECO:0000256" key="1">
    <source>
        <dbReference type="SAM" id="MobiDB-lite"/>
    </source>
</evidence>
<feature type="region of interest" description="Disordered" evidence="1">
    <location>
        <begin position="72"/>
        <end position="111"/>
    </location>
</feature>
<feature type="compositionally biased region" description="Acidic residues" evidence="1">
    <location>
        <begin position="72"/>
        <end position="87"/>
    </location>
</feature>
<reference evidence="2 3" key="1">
    <citation type="submission" date="2024-09" db="EMBL/GenBank/DDBJ databases">
        <title>Chromosome-scale assembly of Riccia sorocarpa.</title>
        <authorList>
            <person name="Paukszto L."/>
        </authorList>
    </citation>
    <scope>NUCLEOTIDE SEQUENCE [LARGE SCALE GENOMIC DNA]</scope>
    <source>
        <strain evidence="2">LP-2024</strain>
        <tissue evidence="2">Aerial parts of the thallus</tissue>
    </source>
</reference>
<feature type="region of interest" description="Disordered" evidence="1">
    <location>
        <begin position="34"/>
        <end position="54"/>
    </location>
</feature>
<gene>
    <name evidence="2" type="ORF">R1sor_026145</name>
</gene>
<dbReference type="Proteomes" id="UP001633002">
    <property type="component" value="Unassembled WGS sequence"/>
</dbReference>
<evidence type="ECO:0000313" key="3">
    <source>
        <dbReference type="Proteomes" id="UP001633002"/>
    </source>
</evidence>
<keyword evidence="3" id="KW-1185">Reference proteome</keyword>
<name>A0ABD3GC98_9MARC</name>
<sequence length="158" mass="17814">MESAMESEVEDSEYDVDEEGAVGLTDWEELNSNRCQEFSQSTPRRKRNKCARGECGEQPRYEAAAMVRTTFEDFEDEEGSDVEDEGQECGKGPSKKPPNQANKLSDRQKGLEKAVSEVLPENPHMHCGHHLKMNVQKHFGKVAVQVMQSLFHAPSEDI</sequence>
<evidence type="ECO:0000313" key="2">
    <source>
        <dbReference type="EMBL" id="KAL3676197.1"/>
    </source>
</evidence>
<accession>A0ABD3GC98</accession>
<organism evidence="2 3">
    <name type="scientific">Riccia sorocarpa</name>
    <dbReference type="NCBI Taxonomy" id="122646"/>
    <lineage>
        <taxon>Eukaryota</taxon>
        <taxon>Viridiplantae</taxon>
        <taxon>Streptophyta</taxon>
        <taxon>Embryophyta</taxon>
        <taxon>Marchantiophyta</taxon>
        <taxon>Marchantiopsida</taxon>
        <taxon>Marchantiidae</taxon>
        <taxon>Marchantiales</taxon>
        <taxon>Ricciaceae</taxon>
        <taxon>Riccia</taxon>
    </lineage>
</organism>
<dbReference type="AlphaFoldDB" id="A0ABD3GC98"/>
<comment type="caution">
    <text evidence="2">The sequence shown here is derived from an EMBL/GenBank/DDBJ whole genome shotgun (WGS) entry which is preliminary data.</text>
</comment>
<dbReference type="EMBL" id="JBJQOH010000008">
    <property type="protein sequence ID" value="KAL3676197.1"/>
    <property type="molecule type" value="Genomic_DNA"/>
</dbReference>
<protein>
    <submittedName>
        <fullName evidence="2">Uncharacterized protein</fullName>
    </submittedName>
</protein>